<evidence type="ECO:0000313" key="2">
    <source>
        <dbReference type="Proteomes" id="UP000241587"/>
    </source>
</evidence>
<proteinExistence type="predicted"/>
<evidence type="ECO:0000313" key="1">
    <source>
        <dbReference type="EMBL" id="PTD09738.1"/>
    </source>
</evidence>
<name>A0A2T4H1R8_FUSCU</name>
<sequence length="101" mass="11414">MTNLENGVTFARLWFVPRLGRSPVVARTDIPGRLQRSVNSGLGALVSEPKIDICRPRHIRLIPGPHHRAIAGLPLDLTRINEFLFRLFRGLDHRGFIARSL</sequence>
<dbReference type="AlphaFoldDB" id="A0A2T4H1R8"/>
<dbReference type="OrthoDB" id="10408887at2759"/>
<comment type="caution">
    <text evidence="1">The sequence shown here is derived from an EMBL/GenBank/DDBJ whole genome shotgun (WGS) entry which is preliminary data.</text>
</comment>
<organism evidence="1 2">
    <name type="scientific">Fusarium culmorum</name>
    <dbReference type="NCBI Taxonomy" id="5516"/>
    <lineage>
        <taxon>Eukaryota</taxon>
        <taxon>Fungi</taxon>
        <taxon>Dikarya</taxon>
        <taxon>Ascomycota</taxon>
        <taxon>Pezizomycotina</taxon>
        <taxon>Sordariomycetes</taxon>
        <taxon>Hypocreomycetidae</taxon>
        <taxon>Hypocreales</taxon>
        <taxon>Nectriaceae</taxon>
        <taxon>Fusarium</taxon>
    </lineage>
</organism>
<protein>
    <submittedName>
        <fullName evidence="1">Uncharacterized protein</fullName>
    </submittedName>
</protein>
<keyword evidence="2" id="KW-1185">Reference proteome</keyword>
<gene>
    <name evidence="1" type="ORF">FCULG_00007952</name>
</gene>
<dbReference type="EMBL" id="PVEM01000003">
    <property type="protein sequence ID" value="PTD09738.1"/>
    <property type="molecule type" value="Genomic_DNA"/>
</dbReference>
<dbReference type="Proteomes" id="UP000241587">
    <property type="component" value="Unassembled WGS sequence"/>
</dbReference>
<accession>A0A2T4H1R8</accession>
<reference evidence="1 2" key="1">
    <citation type="submission" date="2018-02" db="EMBL/GenBank/DDBJ databases">
        <title>Fusarium culmorum secondary metabolites in fungal-bacterial-plant interactions.</title>
        <authorList>
            <person name="Schmidt R."/>
        </authorList>
    </citation>
    <scope>NUCLEOTIDE SEQUENCE [LARGE SCALE GENOMIC DNA]</scope>
    <source>
        <strain evidence="1 2">PV</strain>
    </source>
</reference>